<dbReference type="RefSeq" id="WP_168548753.1">
    <property type="nucleotide sequence ID" value="NZ_JAAXPR010000004.1"/>
</dbReference>
<evidence type="ECO:0000313" key="2">
    <source>
        <dbReference type="Proteomes" id="UP000522720"/>
    </source>
</evidence>
<name>A0A7X6S147_9STRE</name>
<proteinExistence type="predicted"/>
<gene>
    <name evidence="1" type="ORF">HF992_03915</name>
</gene>
<dbReference type="Proteomes" id="UP000522720">
    <property type="component" value="Unassembled WGS sequence"/>
</dbReference>
<dbReference type="AlphaFoldDB" id="A0A7X6S147"/>
<protein>
    <submittedName>
        <fullName evidence="1">Uncharacterized protein</fullName>
    </submittedName>
</protein>
<evidence type="ECO:0000313" key="1">
    <source>
        <dbReference type="EMBL" id="NKZ20000.1"/>
    </source>
</evidence>
<accession>A0A7X6S147</accession>
<organism evidence="1 2">
    <name type="scientific">Streptococcus ovuberis</name>
    <dbReference type="NCBI Taxonomy" id="1936207"/>
    <lineage>
        <taxon>Bacteria</taxon>
        <taxon>Bacillati</taxon>
        <taxon>Bacillota</taxon>
        <taxon>Bacilli</taxon>
        <taxon>Lactobacillales</taxon>
        <taxon>Streptococcaceae</taxon>
        <taxon>Streptococcus</taxon>
    </lineage>
</organism>
<reference evidence="1 2" key="1">
    <citation type="submission" date="2020-04" db="EMBL/GenBank/DDBJ databases">
        <title>MicrobeNet Type strains.</title>
        <authorList>
            <person name="Nicholson A.C."/>
        </authorList>
    </citation>
    <scope>NUCLEOTIDE SEQUENCE [LARGE SCALE GENOMIC DNA]</scope>
    <source>
        <strain evidence="1 2">CCUG 69612</strain>
    </source>
</reference>
<keyword evidence="2" id="KW-1185">Reference proteome</keyword>
<comment type="caution">
    <text evidence="1">The sequence shown here is derived from an EMBL/GenBank/DDBJ whole genome shotgun (WGS) entry which is preliminary data.</text>
</comment>
<sequence>MTGQAIVDEVGVGVKTIQRPVKEINHLPYVGIGVRGVGWLAACSMTNQRAGWCANKTDALSDDASAWPVYY</sequence>
<dbReference type="EMBL" id="JAAXPR010000004">
    <property type="protein sequence ID" value="NKZ20000.1"/>
    <property type="molecule type" value="Genomic_DNA"/>
</dbReference>